<organism evidence="3">
    <name type="scientific">marine sediment metagenome</name>
    <dbReference type="NCBI Taxonomy" id="412755"/>
    <lineage>
        <taxon>unclassified sequences</taxon>
        <taxon>metagenomes</taxon>
        <taxon>ecological metagenomes</taxon>
    </lineage>
</organism>
<gene>
    <name evidence="3" type="ORF">S01H4_34192</name>
</gene>
<feature type="non-terminal residue" evidence="3">
    <location>
        <position position="83"/>
    </location>
</feature>
<keyword evidence="1" id="KW-0812">Transmembrane</keyword>
<dbReference type="InterPro" id="IPR023298">
    <property type="entry name" value="ATPase_P-typ_TM_dom_sf"/>
</dbReference>
<dbReference type="EMBL" id="BART01018079">
    <property type="protein sequence ID" value="GAG85641.1"/>
    <property type="molecule type" value="Genomic_DNA"/>
</dbReference>
<protein>
    <recommendedName>
        <fullName evidence="2">Cation-transporting P-type ATPase N-terminal domain-containing protein</fullName>
    </recommendedName>
</protein>
<name>X1CN28_9ZZZZ</name>
<keyword evidence="1" id="KW-0472">Membrane</keyword>
<feature type="transmembrane region" description="Helical" evidence="1">
    <location>
        <begin position="59"/>
        <end position="82"/>
    </location>
</feature>
<sequence length="83" mass="9683">MSSSEKKKEIYYYNQPIEHLLNTFNSDIDHGITSSELNERHLKYGYNELPKVKKSIWKIYLAPIFNFLIVILLVTGIIIIILG</sequence>
<proteinExistence type="predicted"/>
<keyword evidence="1" id="KW-1133">Transmembrane helix</keyword>
<evidence type="ECO:0000256" key="1">
    <source>
        <dbReference type="SAM" id="Phobius"/>
    </source>
</evidence>
<dbReference type="SMART" id="SM00831">
    <property type="entry name" value="Cation_ATPase_N"/>
    <property type="match status" value="1"/>
</dbReference>
<accession>X1CN28</accession>
<comment type="caution">
    <text evidence="3">The sequence shown here is derived from an EMBL/GenBank/DDBJ whole genome shotgun (WGS) entry which is preliminary data.</text>
</comment>
<dbReference type="AlphaFoldDB" id="X1CN28"/>
<feature type="domain" description="Cation-transporting P-type ATPase N-terminal" evidence="2">
    <location>
        <begin position="11"/>
        <end position="83"/>
    </location>
</feature>
<dbReference type="SUPFAM" id="SSF81665">
    <property type="entry name" value="Calcium ATPase, transmembrane domain M"/>
    <property type="match status" value="1"/>
</dbReference>
<dbReference type="InterPro" id="IPR004014">
    <property type="entry name" value="ATPase_P-typ_cation-transptr_N"/>
</dbReference>
<evidence type="ECO:0000313" key="3">
    <source>
        <dbReference type="EMBL" id="GAG85641.1"/>
    </source>
</evidence>
<reference evidence="3" key="1">
    <citation type="journal article" date="2014" name="Front. Microbiol.">
        <title>High frequency of phylogenetically diverse reductive dehalogenase-homologous genes in deep subseafloor sedimentary metagenomes.</title>
        <authorList>
            <person name="Kawai M."/>
            <person name="Futagami T."/>
            <person name="Toyoda A."/>
            <person name="Takaki Y."/>
            <person name="Nishi S."/>
            <person name="Hori S."/>
            <person name="Arai W."/>
            <person name="Tsubouchi T."/>
            <person name="Morono Y."/>
            <person name="Uchiyama I."/>
            <person name="Ito T."/>
            <person name="Fujiyama A."/>
            <person name="Inagaki F."/>
            <person name="Takami H."/>
        </authorList>
    </citation>
    <scope>NUCLEOTIDE SEQUENCE</scope>
    <source>
        <strain evidence="3">Expedition CK06-06</strain>
    </source>
</reference>
<dbReference type="Pfam" id="PF00690">
    <property type="entry name" value="Cation_ATPase_N"/>
    <property type="match status" value="1"/>
</dbReference>
<evidence type="ECO:0000259" key="2">
    <source>
        <dbReference type="SMART" id="SM00831"/>
    </source>
</evidence>